<protein>
    <recommendedName>
        <fullName evidence="6">Ig-like domain-containing protein</fullName>
    </recommendedName>
</protein>
<accession>A0AAD8ZGG3</accession>
<dbReference type="GO" id="GO:0016020">
    <property type="term" value="C:membrane"/>
    <property type="evidence" value="ECO:0007669"/>
    <property type="project" value="UniProtKB-SubCell"/>
</dbReference>
<dbReference type="EMBL" id="JAROKS010000012">
    <property type="protein sequence ID" value="KAK1799048.1"/>
    <property type="molecule type" value="Genomic_DNA"/>
</dbReference>
<dbReference type="Gene3D" id="2.60.40.10">
    <property type="entry name" value="Immunoglobulins"/>
    <property type="match status" value="2"/>
</dbReference>
<dbReference type="InterPro" id="IPR013783">
    <property type="entry name" value="Ig-like_fold"/>
</dbReference>
<reference evidence="7" key="1">
    <citation type="submission" date="2023-03" db="EMBL/GenBank/DDBJ databases">
        <title>Electrophorus voltai genome.</title>
        <authorList>
            <person name="Bian C."/>
        </authorList>
    </citation>
    <scope>NUCLEOTIDE SEQUENCE</scope>
    <source>
        <strain evidence="7">CB-2022</strain>
        <tissue evidence="7">Muscle</tissue>
    </source>
</reference>
<evidence type="ECO:0000256" key="2">
    <source>
        <dbReference type="ARBA" id="ARBA00022729"/>
    </source>
</evidence>
<evidence type="ECO:0000256" key="3">
    <source>
        <dbReference type="ARBA" id="ARBA00023136"/>
    </source>
</evidence>
<evidence type="ECO:0000256" key="1">
    <source>
        <dbReference type="ARBA" id="ARBA00004370"/>
    </source>
</evidence>
<keyword evidence="3 5" id="KW-0472">Membrane</keyword>
<evidence type="ECO:0000313" key="8">
    <source>
        <dbReference type="Proteomes" id="UP001239994"/>
    </source>
</evidence>
<keyword evidence="4" id="KW-0325">Glycoprotein</keyword>
<dbReference type="InterPro" id="IPR015631">
    <property type="entry name" value="CD2/SLAM_rcpt"/>
</dbReference>
<name>A0AAD8ZGG3_9TELE</name>
<dbReference type="Proteomes" id="UP001239994">
    <property type="component" value="Unassembled WGS sequence"/>
</dbReference>
<feature type="non-terminal residue" evidence="7">
    <location>
        <position position="289"/>
    </location>
</feature>
<comment type="caution">
    <text evidence="7">The sequence shown here is derived from an EMBL/GenBank/DDBJ whole genome shotgun (WGS) entry which is preliminary data.</text>
</comment>
<sequence length="289" mass="32726">MSKISQFHSLIGLPYFLIRVKLSKCITGVVTDCKVLKQKLQPKRVIISMKWHLPLCENEGDLWSPGAVHAICRFNQKLRCYGTLGETLHLELDPGDEITLNNNINLILKCKKQNITTNLLDQPRWQFIADNRTIIITRSEKRDSGRYTLDTFDAKGTSKGKYHLQLNIEAAVSSVVVKDNCFSSERRTVSCSSEGEQLHFSWTLSGTRITHLLDDGTKTLLLEKEYDGNVTCHVYNHVSHGQSSILLHQCPAVRNMVFLCVWVLEIITLLSVLGGFHIYIKINSKQNSG</sequence>
<feature type="transmembrane region" description="Helical" evidence="5">
    <location>
        <begin position="256"/>
        <end position="280"/>
    </location>
</feature>
<keyword evidence="2" id="KW-0732">Signal</keyword>
<organism evidence="7 8">
    <name type="scientific">Electrophorus voltai</name>
    <dbReference type="NCBI Taxonomy" id="2609070"/>
    <lineage>
        <taxon>Eukaryota</taxon>
        <taxon>Metazoa</taxon>
        <taxon>Chordata</taxon>
        <taxon>Craniata</taxon>
        <taxon>Vertebrata</taxon>
        <taxon>Euteleostomi</taxon>
        <taxon>Actinopterygii</taxon>
        <taxon>Neopterygii</taxon>
        <taxon>Teleostei</taxon>
        <taxon>Ostariophysi</taxon>
        <taxon>Gymnotiformes</taxon>
        <taxon>Gymnotoidei</taxon>
        <taxon>Gymnotidae</taxon>
        <taxon>Electrophorus</taxon>
    </lineage>
</organism>
<evidence type="ECO:0000259" key="6">
    <source>
        <dbReference type="PROSITE" id="PS50835"/>
    </source>
</evidence>
<dbReference type="InterPro" id="IPR007110">
    <property type="entry name" value="Ig-like_dom"/>
</dbReference>
<dbReference type="PROSITE" id="PS50835">
    <property type="entry name" value="IG_LIKE"/>
    <property type="match status" value="1"/>
</dbReference>
<proteinExistence type="predicted"/>
<keyword evidence="5" id="KW-1133">Transmembrane helix</keyword>
<comment type="subcellular location">
    <subcellularLocation>
        <location evidence="1">Membrane</location>
    </subcellularLocation>
</comment>
<keyword evidence="5" id="KW-0812">Transmembrane</keyword>
<evidence type="ECO:0000256" key="4">
    <source>
        <dbReference type="ARBA" id="ARBA00023180"/>
    </source>
</evidence>
<evidence type="ECO:0000313" key="7">
    <source>
        <dbReference type="EMBL" id="KAK1799048.1"/>
    </source>
</evidence>
<feature type="domain" description="Ig-like" evidence="6">
    <location>
        <begin position="188"/>
        <end position="248"/>
    </location>
</feature>
<dbReference type="AlphaFoldDB" id="A0AAD8ZGG3"/>
<keyword evidence="8" id="KW-1185">Reference proteome</keyword>
<gene>
    <name evidence="7" type="ORF">P4O66_007316</name>
</gene>
<dbReference type="PANTHER" id="PTHR12080">
    <property type="entry name" value="SIGNALING LYMPHOCYTIC ACTIVATION MOLECULE"/>
    <property type="match status" value="1"/>
</dbReference>
<evidence type="ECO:0000256" key="5">
    <source>
        <dbReference type="SAM" id="Phobius"/>
    </source>
</evidence>